<name>A0AAE4Z555_9BACT</name>
<evidence type="ECO:0000313" key="3">
    <source>
        <dbReference type="EMBL" id="NIR73974.1"/>
    </source>
</evidence>
<reference evidence="3 4" key="1">
    <citation type="submission" date="2020-01" db="EMBL/GenBank/DDBJ databases">
        <title>Genomes assembled from Gulf of Kutch pelagic sediment metagenomes.</title>
        <authorList>
            <person name="Chandrashekar M."/>
            <person name="Mahajan M.S."/>
            <person name="Dave K.J."/>
            <person name="Vatsa P."/>
            <person name="Nathani N.M."/>
        </authorList>
    </citation>
    <scope>NUCLEOTIDE SEQUENCE [LARGE SCALE GENOMIC DNA]</scope>
    <source>
        <strain evidence="3">KS3-K002</strain>
    </source>
</reference>
<feature type="transmembrane region" description="Helical" evidence="1">
    <location>
        <begin position="93"/>
        <end position="117"/>
    </location>
</feature>
<comment type="caution">
    <text evidence="3">The sequence shown here is derived from an EMBL/GenBank/DDBJ whole genome shotgun (WGS) entry which is preliminary data.</text>
</comment>
<keyword evidence="1" id="KW-1133">Transmembrane helix</keyword>
<feature type="transmembrane region" description="Helical" evidence="1">
    <location>
        <begin position="193"/>
        <end position="212"/>
    </location>
</feature>
<keyword evidence="1" id="KW-0472">Membrane</keyword>
<dbReference type="GO" id="GO:0004175">
    <property type="term" value="F:endopeptidase activity"/>
    <property type="evidence" value="ECO:0007669"/>
    <property type="project" value="UniProtKB-ARBA"/>
</dbReference>
<keyword evidence="3" id="KW-0645">Protease</keyword>
<dbReference type="GO" id="GO:0008237">
    <property type="term" value="F:metallopeptidase activity"/>
    <property type="evidence" value="ECO:0007669"/>
    <property type="project" value="UniProtKB-KW"/>
</dbReference>
<evidence type="ECO:0000256" key="1">
    <source>
        <dbReference type="SAM" id="Phobius"/>
    </source>
</evidence>
<feature type="domain" description="CAAX prenyl protease 2/Lysostaphin resistance protein A-like" evidence="2">
    <location>
        <begin position="139"/>
        <end position="225"/>
    </location>
</feature>
<sequence length="254" mass="27000">MIDGALLFQDLAPAVEFGWSGRVFVFVLLVGVPFLALLQPDDRELVLPPRSSLYVSAIAGILILAMITVLVLILEDTSLAAIGLHGTSLPGFLGWTVAVTVATLAGNFVISRAAHGLGLRESRLTYHLMPRSVRDRRLFMGVSASAGFGEELTYHGFLLVGLNGWLGNGWLAAVIANLAFGVLHGYQGPAGIVRAFAMGYVLCLPVIVGAGLWPSITAHFLVNALLGLGLWKLMVSSEEMAALASEEESELDTD</sequence>
<keyword evidence="1" id="KW-0812">Transmembrane</keyword>
<dbReference type="EMBL" id="JAACAK010000018">
    <property type="protein sequence ID" value="NIR73974.1"/>
    <property type="molecule type" value="Genomic_DNA"/>
</dbReference>
<evidence type="ECO:0000259" key="2">
    <source>
        <dbReference type="Pfam" id="PF02517"/>
    </source>
</evidence>
<dbReference type="GO" id="GO:0080120">
    <property type="term" value="P:CAAX-box protein maturation"/>
    <property type="evidence" value="ECO:0007669"/>
    <property type="project" value="UniProtKB-ARBA"/>
</dbReference>
<organism evidence="3 4">
    <name type="scientific">Candidatus Kutchimonas denitrificans</name>
    <dbReference type="NCBI Taxonomy" id="3056748"/>
    <lineage>
        <taxon>Bacteria</taxon>
        <taxon>Pseudomonadati</taxon>
        <taxon>Gemmatimonadota</taxon>
        <taxon>Gemmatimonadia</taxon>
        <taxon>Candidatus Palauibacterales</taxon>
        <taxon>Candidatus Palauibacteraceae</taxon>
        <taxon>Candidatus Kutchimonas</taxon>
    </lineage>
</organism>
<proteinExistence type="predicted"/>
<keyword evidence="3" id="KW-0378">Hydrolase</keyword>
<dbReference type="Pfam" id="PF02517">
    <property type="entry name" value="Rce1-like"/>
    <property type="match status" value="1"/>
</dbReference>
<keyword evidence="3" id="KW-0482">Metalloprotease</keyword>
<feature type="transmembrane region" description="Helical" evidence="1">
    <location>
        <begin position="138"/>
        <end position="157"/>
    </location>
</feature>
<protein>
    <submittedName>
        <fullName evidence="3">CPBP family intramembrane metalloprotease</fullName>
    </submittedName>
</protein>
<dbReference type="Proteomes" id="UP000702544">
    <property type="component" value="Unassembled WGS sequence"/>
</dbReference>
<gene>
    <name evidence="3" type="ORF">GWO12_02485</name>
</gene>
<evidence type="ECO:0000313" key="4">
    <source>
        <dbReference type="Proteomes" id="UP000702544"/>
    </source>
</evidence>
<dbReference type="AlphaFoldDB" id="A0AAE4Z555"/>
<dbReference type="InterPro" id="IPR003675">
    <property type="entry name" value="Rce1/LyrA-like_dom"/>
</dbReference>
<feature type="transmembrane region" description="Helical" evidence="1">
    <location>
        <begin position="20"/>
        <end position="39"/>
    </location>
</feature>
<accession>A0AAE4Z555</accession>
<feature type="transmembrane region" description="Helical" evidence="1">
    <location>
        <begin position="169"/>
        <end position="186"/>
    </location>
</feature>
<feature type="transmembrane region" description="Helical" evidence="1">
    <location>
        <begin position="51"/>
        <end position="73"/>
    </location>
</feature>